<feature type="transmembrane region" description="Helical" evidence="1">
    <location>
        <begin position="143"/>
        <end position="169"/>
    </location>
</feature>
<dbReference type="OrthoDB" id="5766534at2"/>
<dbReference type="STRING" id="1856405.BFC17_18430"/>
<dbReference type="EMBL" id="MJIC01000013">
    <property type="protein sequence ID" value="OFI34362.1"/>
    <property type="molecule type" value="Genomic_DNA"/>
</dbReference>
<name>A0A1E8FEK8_9ALTE</name>
<keyword evidence="1" id="KW-0812">Transmembrane</keyword>
<sequence>MNSSPPPRIAEAILAKILPETLREPLLGDLEEEFRDLQQNRSAVNCQLWYWRQALLTSFLYFNQTQKALIMFVISVLFFALLTFFAMSLSGGVGMFFDIPSLILTLPPAVVFAIAVTSAMHLKQAFSMVLSGHVESLRQVKQGVHVFNVLGNSAMWLGGLMTLLGWVAMGSNMTDMQDFGPAFAVSILTFMYALGIKILCYVAAERIVFLGQGLISNNE</sequence>
<feature type="transmembrane region" description="Helical" evidence="1">
    <location>
        <begin position="181"/>
        <end position="204"/>
    </location>
</feature>
<gene>
    <name evidence="2" type="ORF">BFC17_18430</name>
</gene>
<dbReference type="Proteomes" id="UP000176037">
    <property type="component" value="Unassembled WGS sequence"/>
</dbReference>
<proteinExistence type="predicted"/>
<keyword evidence="1" id="KW-0472">Membrane</keyword>
<organism evidence="2 3">
    <name type="scientific">Alteromonas lipolytica</name>
    <dbReference type="NCBI Taxonomy" id="1856405"/>
    <lineage>
        <taxon>Bacteria</taxon>
        <taxon>Pseudomonadati</taxon>
        <taxon>Pseudomonadota</taxon>
        <taxon>Gammaproteobacteria</taxon>
        <taxon>Alteromonadales</taxon>
        <taxon>Alteromonadaceae</taxon>
        <taxon>Alteromonas/Salinimonas group</taxon>
        <taxon>Alteromonas</taxon>
    </lineage>
</organism>
<keyword evidence="1" id="KW-1133">Transmembrane helix</keyword>
<reference evidence="2 3" key="1">
    <citation type="submission" date="2016-09" db="EMBL/GenBank/DDBJ databases">
        <title>Alteromonas lipolytica, a new species isolated from sea water.</title>
        <authorList>
            <person name="Wu Y.-H."/>
            <person name="Cheng H."/>
            <person name="Xu X.-W."/>
        </authorList>
    </citation>
    <scope>NUCLEOTIDE SEQUENCE [LARGE SCALE GENOMIC DNA]</scope>
    <source>
        <strain evidence="2 3">JW12</strain>
    </source>
</reference>
<evidence type="ECO:0000256" key="1">
    <source>
        <dbReference type="SAM" id="Phobius"/>
    </source>
</evidence>
<comment type="caution">
    <text evidence="2">The sequence shown here is derived from an EMBL/GenBank/DDBJ whole genome shotgun (WGS) entry which is preliminary data.</text>
</comment>
<dbReference type="AlphaFoldDB" id="A0A1E8FEK8"/>
<dbReference type="RefSeq" id="WP_070176478.1">
    <property type="nucleotide sequence ID" value="NZ_BMJR01000009.1"/>
</dbReference>
<keyword evidence="3" id="KW-1185">Reference proteome</keyword>
<protein>
    <submittedName>
        <fullName evidence="2">Uncharacterized protein</fullName>
    </submittedName>
</protein>
<feature type="transmembrane region" description="Helical" evidence="1">
    <location>
        <begin position="99"/>
        <end position="122"/>
    </location>
</feature>
<feature type="transmembrane region" description="Helical" evidence="1">
    <location>
        <begin position="68"/>
        <end position="87"/>
    </location>
</feature>
<evidence type="ECO:0000313" key="3">
    <source>
        <dbReference type="Proteomes" id="UP000176037"/>
    </source>
</evidence>
<accession>A0A1E8FEK8</accession>
<evidence type="ECO:0000313" key="2">
    <source>
        <dbReference type="EMBL" id="OFI34362.1"/>
    </source>
</evidence>